<reference evidence="1 2" key="1">
    <citation type="journal article" date="2019" name="Sci. Rep.">
        <title>Orb-weaving spider Araneus ventricosus genome elucidates the spidroin gene catalogue.</title>
        <authorList>
            <person name="Kono N."/>
            <person name="Nakamura H."/>
            <person name="Ohtoshi R."/>
            <person name="Moran D.A.P."/>
            <person name="Shinohara A."/>
            <person name="Yoshida Y."/>
            <person name="Fujiwara M."/>
            <person name="Mori M."/>
            <person name="Tomita M."/>
            <person name="Arakawa K."/>
        </authorList>
    </citation>
    <scope>NUCLEOTIDE SEQUENCE [LARGE SCALE GENOMIC DNA]</scope>
</reference>
<gene>
    <name evidence="1" type="ORF">AVEN_4542_1</name>
</gene>
<organism evidence="1 2">
    <name type="scientific">Araneus ventricosus</name>
    <name type="common">Orbweaver spider</name>
    <name type="synonym">Epeira ventricosa</name>
    <dbReference type="NCBI Taxonomy" id="182803"/>
    <lineage>
        <taxon>Eukaryota</taxon>
        <taxon>Metazoa</taxon>
        <taxon>Ecdysozoa</taxon>
        <taxon>Arthropoda</taxon>
        <taxon>Chelicerata</taxon>
        <taxon>Arachnida</taxon>
        <taxon>Araneae</taxon>
        <taxon>Araneomorphae</taxon>
        <taxon>Entelegynae</taxon>
        <taxon>Araneoidea</taxon>
        <taxon>Araneidae</taxon>
        <taxon>Araneus</taxon>
    </lineage>
</organism>
<keyword evidence="2" id="KW-1185">Reference proteome</keyword>
<dbReference type="AlphaFoldDB" id="A0A4Y2BL90"/>
<name>A0A4Y2BL90_ARAVE</name>
<protein>
    <submittedName>
        <fullName evidence="1">Uncharacterized protein</fullName>
    </submittedName>
</protein>
<dbReference type="OrthoDB" id="6459070at2759"/>
<accession>A0A4Y2BL90</accession>
<dbReference type="Proteomes" id="UP000499080">
    <property type="component" value="Unassembled WGS sequence"/>
</dbReference>
<sequence length="116" mass="13130">MIPCRSNISKCDWFMTTGERQLQFQSRYHMGRSLTLPLCLLVLAGNNGVAITPWVALPAEYTPDVHHPLLQGTSPCRVEATNRSKGVIFFISCHICNSVVSRELSECRPPKFRRIK</sequence>
<dbReference type="EMBL" id="BGPR01000089">
    <property type="protein sequence ID" value="GBL92838.1"/>
    <property type="molecule type" value="Genomic_DNA"/>
</dbReference>
<comment type="caution">
    <text evidence="1">The sequence shown here is derived from an EMBL/GenBank/DDBJ whole genome shotgun (WGS) entry which is preliminary data.</text>
</comment>
<evidence type="ECO:0000313" key="1">
    <source>
        <dbReference type="EMBL" id="GBL92838.1"/>
    </source>
</evidence>
<proteinExistence type="predicted"/>
<evidence type="ECO:0000313" key="2">
    <source>
        <dbReference type="Proteomes" id="UP000499080"/>
    </source>
</evidence>